<dbReference type="Pfam" id="PF00232">
    <property type="entry name" value="Glyco_hydro_1"/>
    <property type="match status" value="1"/>
</dbReference>
<evidence type="ECO:0000313" key="6">
    <source>
        <dbReference type="Proteomes" id="UP001177003"/>
    </source>
</evidence>
<evidence type="ECO:0008006" key="7">
    <source>
        <dbReference type="Google" id="ProtNLM"/>
    </source>
</evidence>
<dbReference type="PANTHER" id="PTHR10353:SF137">
    <property type="entry name" value="MYROSINASE 3-RELATED"/>
    <property type="match status" value="1"/>
</dbReference>
<keyword evidence="6" id="KW-1185">Reference proteome</keyword>
<proteinExistence type="inferred from homology"/>
<gene>
    <name evidence="5" type="ORF">LSALG_LOCUS7462</name>
</gene>
<dbReference type="PROSITE" id="PS00653">
    <property type="entry name" value="GLYCOSYL_HYDROL_F1_2"/>
    <property type="match status" value="1"/>
</dbReference>
<evidence type="ECO:0000256" key="3">
    <source>
        <dbReference type="ARBA" id="ARBA00023295"/>
    </source>
</evidence>
<dbReference type="EMBL" id="OX465077">
    <property type="protein sequence ID" value="CAI9266944.1"/>
    <property type="molecule type" value="Genomic_DNA"/>
</dbReference>
<dbReference type="InterPro" id="IPR001360">
    <property type="entry name" value="Glyco_hydro_1"/>
</dbReference>
<dbReference type="Gene3D" id="3.20.20.80">
    <property type="entry name" value="Glycosidases"/>
    <property type="match status" value="1"/>
</dbReference>
<protein>
    <recommendedName>
        <fullName evidence="7">Thioglucosidase</fullName>
    </recommendedName>
</protein>
<dbReference type="SUPFAM" id="SSF51445">
    <property type="entry name" value="(Trans)glycosidases"/>
    <property type="match status" value="1"/>
</dbReference>
<dbReference type="AlphaFoldDB" id="A0AA35UYD9"/>
<evidence type="ECO:0000256" key="4">
    <source>
        <dbReference type="RuleBase" id="RU003690"/>
    </source>
</evidence>
<organism evidence="5 6">
    <name type="scientific">Lactuca saligna</name>
    <name type="common">Willowleaf lettuce</name>
    <dbReference type="NCBI Taxonomy" id="75948"/>
    <lineage>
        <taxon>Eukaryota</taxon>
        <taxon>Viridiplantae</taxon>
        <taxon>Streptophyta</taxon>
        <taxon>Embryophyta</taxon>
        <taxon>Tracheophyta</taxon>
        <taxon>Spermatophyta</taxon>
        <taxon>Magnoliopsida</taxon>
        <taxon>eudicotyledons</taxon>
        <taxon>Gunneridae</taxon>
        <taxon>Pentapetalae</taxon>
        <taxon>asterids</taxon>
        <taxon>campanulids</taxon>
        <taxon>Asterales</taxon>
        <taxon>Asteraceae</taxon>
        <taxon>Cichorioideae</taxon>
        <taxon>Cichorieae</taxon>
        <taxon>Lactucinae</taxon>
        <taxon>Lactuca</taxon>
    </lineage>
</organism>
<dbReference type="PANTHER" id="PTHR10353">
    <property type="entry name" value="GLYCOSYL HYDROLASE"/>
    <property type="match status" value="1"/>
</dbReference>
<name>A0AA35UYD9_LACSI</name>
<evidence type="ECO:0000256" key="2">
    <source>
        <dbReference type="ARBA" id="ARBA00022801"/>
    </source>
</evidence>
<comment type="similarity">
    <text evidence="1 4">Belongs to the glycosyl hydrolase 1 family.</text>
</comment>
<evidence type="ECO:0000256" key="1">
    <source>
        <dbReference type="ARBA" id="ARBA00010838"/>
    </source>
</evidence>
<accession>A0AA35UYD9</accession>
<dbReference type="InterPro" id="IPR017853">
    <property type="entry name" value="GH"/>
</dbReference>
<dbReference type="Proteomes" id="UP001177003">
    <property type="component" value="Chromosome 1"/>
</dbReference>
<reference evidence="5" key="1">
    <citation type="submission" date="2023-04" db="EMBL/GenBank/DDBJ databases">
        <authorList>
            <person name="Vijverberg K."/>
            <person name="Xiong W."/>
            <person name="Schranz E."/>
        </authorList>
    </citation>
    <scope>NUCLEOTIDE SEQUENCE</scope>
</reference>
<evidence type="ECO:0000313" key="5">
    <source>
        <dbReference type="EMBL" id="CAI9266944.1"/>
    </source>
</evidence>
<dbReference type="GO" id="GO:0005975">
    <property type="term" value="P:carbohydrate metabolic process"/>
    <property type="evidence" value="ECO:0007669"/>
    <property type="project" value="InterPro"/>
</dbReference>
<dbReference type="InterPro" id="IPR033132">
    <property type="entry name" value="GH_1_N_CS"/>
</dbReference>
<keyword evidence="2" id="KW-0378">Hydrolase</keyword>
<keyword evidence="3" id="KW-0326">Glycosidase</keyword>
<dbReference type="GO" id="GO:0008422">
    <property type="term" value="F:beta-glucosidase activity"/>
    <property type="evidence" value="ECO:0007669"/>
    <property type="project" value="UniProtKB-ARBA"/>
</dbReference>
<sequence>MSNFFDKVNIKSKSKDMDTIPPNKGFIISSFPNLVDSSDFKSDFVWGAATSAYQIEGAASEGGRGPCIWDIFSQKHPDAIINGDNGNNGTEAYYKYKEDVQMMKKMGVNSYRFSISWSRILPGGKLSKGINKEGVDYYNNLINELISNGITPYITLFHWDTPEALEEEYMGFLNEKIMQVERITPNRTFITFDFSKPQPQPQTN</sequence>